<evidence type="ECO:0000313" key="2">
    <source>
        <dbReference type="EMBL" id="KAK6638670.1"/>
    </source>
</evidence>
<feature type="compositionally biased region" description="Basic and acidic residues" evidence="1">
    <location>
        <begin position="101"/>
        <end position="110"/>
    </location>
</feature>
<dbReference type="EMBL" id="JAWJWE010000003">
    <property type="protein sequence ID" value="KAK6638670.1"/>
    <property type="molecule type" value="Genomic_DNA"/>
</dbReference>
<proteinExistence type="predicted"/>
<evidence type="ECO:0000313" key="3">
    <source>
        <dbReference type="Proteomes" id="UP001372834"/>
    </source>
</evidence>
<name>A0AAN8S569_POLSC</name>
<sequence>MADTIGPNFQVVSCGFFLHRAGVVHIGSVECCATSCHREWKAQISVNANDARADGPINQQVIKSHQDTDRNEDRDGCLARELENVEAPRESLKFLTKKKRSGENQEDSRVLMKSVTMGDSDPEPEKRINGDVVNLVSYGS</sequence>
<protein>
    <submittedName>
        <fullName evidence="2">Uncharacterized protein</fullName>
    </submittedName>
</protein>
<dbReference type="AlphaFoldDB" id="A0AAN8S569"/>
<evidence type="ECO:0000256" key="1">
    <source>
        <dbReference type="SAM" id="MobiDB-lite"/>
    </source>
</evidence>
<dbReference type="Proteomes" id="UP001372834">
    <property type="component" value="Unassembled WGS sequence"/>
</dbReference>
<reference evidence="2 3" key="1">
    <citation type="submission" date="2023-10" db="EMBL/GenBank/DDBJ databases">
        <title>Genomes of two closely related lineages of the louse Polyplax serrata with different host specificities.</title>
        <authorList>
            <person name="Martinu J."/>
            <person name="Tarabai H."/>
            <person name="Stefka J."/>
            <person name="Hypsa V."/>
        </authorList>
    </citation>
    <scope>NUCLEOTIDE SEQUENCE [LARGE SCALE GENOMIC DNA]</scope>
    <source>
        <strain evidence="2">HR10_N</strain>
    </source>
</reference>
<comment type="caution">
    <text evidence="2">The sequence shown here is derived from an EMBL/GenBank/DDBJ whole genome shotgun (WGS) entry which is preliminary data.</text>
</comment>
<feature type="region of interest" description="Disordered" evidence="1">
    <location>
        <begin position="93"/>
        <end position="140"/>
    </location>
</feature>
<gene>
    <name evidence="2" type="ORF">RUM43_006937</name>
</gene>
<accession>A0AAN8S569</accession>
<organism evidence="2 3">
    <name type="scientific">Polyplax serrata</name>
    <name type="common">Common mouse louse</name>
    <dbReference type="NCBI Taxonomy" id="468196"/>
    <lineage>
        <taxon>Eukaryota</taxon>
        <taxon>Metazoa</taxon>
        <taxon>Ecdysozoa</taxon>
        <taxon>Arthropoda</taxon>
        <taxon>Hexapoda</taxon>
        <taxon>Insecta</taxon>
        <taxon>Pterygota</taxon>
        <taxon>Neoptera</taxon>
        <taxon>Paraneoptera</taxon>
        <taxon>Psocodea</taxon>
        <taxon>Troctomorpha</taxon>
        <taxon>Phthiraptera</taxon>
        <taxon>Anoplura</taxon>
        <taxon>Polyplacidae</taxon>
        <taxon>Polyplax</taxon>
    </lineage>
</organism>